<gene>
    <name evidence="1" type="ORF">EGT74_09640</name>
</gene>
<reference evidence="1 2" key="1">
    <citation type="submission" date="2018-11" db="EMBL/GenBank/DDBJ databases">
        <title>Chitinophaga lutea sp.nov., isolate from arsenic contaminated soil.</title>
        <authorList>
            <person name="Zong Y."/>
        </authorList>
    </citation>
    <scope>NUCLEOTIDE SEQUENCE [LARGE SCALE GENOMIC DNA]</scope>
    <source>
        <strain evidence="1 2">ZY74</strain>
    </source>
</reference>
<evidence type="ECO:0000313" key="1">
    <source>
        <dbReference type="EMBL" id="RPE13753.1"/>
    </source>
</evidence>
<proteinExistence type="predicted"/>
<protein>
    <submittedName>
        <fullName evidence="1">Uncharacterized protein</fullName>
    </submittedName>
</protein>
<sequence length="94" mass="10641">MPGFPEFIEGERLENTNWVNARNRGMPEELHMRVLRGRNFVFAVICLSILNKHFAGIVHTQQVLVDAQTQTNVFAAFNSCPNNSLVAIIRSKQS</sequence>
<name>A0A3N4PY51_9BACT</name>
<dbReference type="EMBL" id="RPDH01000001">
    <property type="protein sequence ID" value="RPE13753.1"/>
    <property type="molecule type" value="Genomic_DNA"/>
</dbReference>
<accession>A0A3N4PY51</accession>
<comment type="caution">
    <text evidence="1">The sequence shown here is derived from an EMBL/GenBank/DDBJ whole genome shotgun (WGS) entry which is preliminary data.</text>
</comment>
<dbReference type="Proteomes" id="UP000278351">
    <property type="component" value="Unassembled WGS sequence"/>
</dbReference>
<keyword evidence="2" id="KW-1185">Reference proteome</keyword>
<evidence type="ECO:0000313" key="2">
    <source>
        <dbReference type="Proteomes" id="UP000278351"/>
    </source>
</evidence>
<organism evidence="1 2">
    <name type="scientific">Chitinophaga lutea</name>
    <dbReference type="NCBI Taxonomy" id="2488634"/>
    <lineage>
        <taxon>Bacteria</taxon>
        <taxon>Pseudomonadati</taxon>
        <taxon>Bacteroidota</taxon>
        <taxon>Chitinophagia</taxon>
        <taxon>Chitinophagales</taxon>
        <taxon>Chitinophagaceae</taxon>
        <taxon>Chitinophaga</taxon>
    </lineage>
</organism>
<dbReference type="AlphaFoldDB" id="A0A3N4PY51"/>